<evidence type="ECO:0000256" key="9">
    <source>
        <dbReference type="SAM" id="MobiDB-lite"/>
    </source>
</evidence>
<evidence type="ECO:0000256" key="8">
    <source>
        <dbReference type="PIRNR" id="PIRNR001361"/>
    </source>
</evidence>
<dbReference type="RefSeq" id="WP_103679033.1">
    <property type="nucleotide sequence ID" value="NZ_LPWH01000001.1"/>
</dbReference>
<dbReference type="Proteomes" id="UP000237350">
    <property type="component" value="Unassembled WGS sequence"/>
</dbReference>
<dbReference type="NCBIfam" id="TIGR00034">
    <property type="entry name" value="aroFGH"/>
    <property type="match status" value="1"/>
</dbReference>
<comment type="similarity">
    <text evidence="3 8">Belongs to the class-I DAHP synthase family.</text>
</comment>
<gene>
    <name evidence="11" type="ORF">AU468_00505</name>
</gene>
<dbReference type="GO" id="GO:0009073">
    <property type="term" value="P:aromatic amino acid family biosynthetic process"/>
    <property type="evidence" value="ECO:0007669"/>
    <property type="project" value="UniProtKB-KW"/>
</dbReference>
<dbReference type="GO" id="GO:0009423">
    <property type="term" value="P:chorismate biosynthetic process"/>
    <property type="evidence" value="ECO:0007669"/>
    <property type="project" value="UniProtKB-UniPathway"/>
</dbReference>
<dbReference type="EC" id="2.5.1.54" evidence="8"/>
<name>A0A2S4K1P7_9SPIO</name>
<dbReference type="Gene3D" id="3.20.20.70">
    <property type="entry name" value="Aldolase class I"/>
    <property type="match status" value="1"/>
</dbReference>
<evidence type="ECO:0000256" key="6">
    <source>
        <dbReference type="ARBA" id="ARBA00023141"/>
    </source>
</evidence>
<proteinExistence type="inferred from homology"/>
<feature type="region of interest" description="Disordered" evidence="9">
    <location>
        <begin position="347"/>
        <end position="392"/>
    </location>
</feature>
<dbReference type="EMBL" id="LPWH01000001">
    <property type="protein sequence ID" value="POR05688.1"/>
    <property type="molecule type" value="Genomic_DNA"/>
</dbReference>
<organism evidence="11 12">
    <name type="scientific">Alkalispirochaeta sphaeroplastigenens</name>
    <dbReference type="NCBI Taxonomy" id="1187066"/>
    <lineage>
        <taxon>Bacteria</taxon>
        <taxon>Pseudomonadati</taxon>
        <taxon>Spirochaetota</taxon>
        <taxon>Spirochaetia</taxon>
        <taxon>Spirochaetales</taxon>
        <taxon>Spirochaetaceae</taxon>
        <taxon>Alkalispirochaeta</taxon>
    </lineage>
</organism>
<dbReference type="InterPro" id="IPR006219">
    <property type="entry name" value="DAHP_synth_1"/>
</dbReference>
<evidence type="ECO:0000256" key="1">
    <source>
        <dbReference type="ARBA" id="ARBA00003726"/>
    </source>
</evidence>
<evidence type="ECO:0000313" key="11">
    <source>
        <dbReference type="EMBL" id="POR05688.1"/>
    </source>
</evidence>
<comment type="function">
    <text evidence="1 8">Stereospecific condensation of phosphoenolpyruvate (PEP) and D-erythrose-4-phosphate (E4P) giving rise to 3-deoxy-D-arabino-heptulosonate-7-phosphate (DAHP).</text>
</comment>
<evidence type="ECO:0000256" key="2">
    <source>
        <dbReference type="ARBA" id="ARBA00004688"/>
    </source>
</evidence>
<dbReference type="UniPathway" id="UPA00053">
    <property type="reaction ID" value="UER00084"/>
</dbReference>
<evidence type="ECO:0000313" key="12">
    <source>
        <dbReference type="Proteomes" id="UP000237350"/>
    </source>
</evidence>
<dbReference type="PANTHER" id="PTHR21225">
    <property type="entry name" value="PHOSPHO-2-DEHYDRO-3-DEOXYHEPTONATE ALDOLASE DAHP SYNTHETASE"/>
    <property type="match status" value="1"/>
</dbReference>
<comment type="catalytic activity">
    <reaction evidence="7 8">
        <text>D-erythrose 4-phosphate + phosphoenolpyruvate + H2O = 7-phospho-2-dehydro-3-deoxy-D-arabino-heptonate + phosphate</text>
        <dbReference type="Rhea" id="RHEA:14717"/>
        <dbReference type="ChEBI" id="CHEBI:15377"/>
        <dbReference type="ChEBI" id="CHEBI:16897"/>
        <dbReference type="ChEBI" id="CHEBI:43474"/>
        <dbReference type="ChEBI" id="CHEBI:58394"/>
        <dbReference type="ChEBI" id="CHEBI:58702"/>
        <dbReference type="EC" id="2.5.1.54"/>
    </reaction>
</comment>
<dbReference type="SUPFAM" id="SSF51569">
    <property type="entry name" value="Aldolase"/>
    <property type="match status" value="1"/>
</dbReference>
<dbReference type="GO" id="GO:0005737">
    <property type="term" value="C:cytoplasm"/>
    <property type="evidence" value="ECO:0007669"/>
    <property type="project" value="TreeGrafter"/>
</dbReference>
<reference evidence="12" key="1">
    <citation type="submission" date="2015-12" db="EMBL/GenBank/DDBJ databases">
        <authorList>
            <person name="Lodha T.D."/>
            <person name="Chintalapati S."/>
            <person name="Chintalapati V.R."/>
            <person name="Sravanthi T."/>
        </authorList>
    </citation>
    <scope>NUCLEOTIDE SEQUENCE [LARGE SCALE GENOMIC DNA]</scope>
    <source>
        <strain evidence="12">JC133</strain>
    </source>
</reference>
<keyword evidence="12" id="KW-1185">Reference proteome</keyword>
<dbReference type="AlphaFoldDB" id="A0A2S4K1P7"/>
<dbReference type="FunFam" id="3.20.20.70:FF:000005">
    <property type="entry name" value="Phospho-2-dehydro-3-deoxyheptonate aldolase"/>
    <property type="match status" value="1"/>
</dbReference>
<dbReference type="GO" id="GO:0008652">
    <property type="term" value="P:amino acid biosynthetic process"/>
    <property type="evidence" value="ECO:0007669"/>
    <property type="project" value="UniProtKB-KW"/>
</dbReference>
<dbReference type="InterPro" id="IPR013785">
    <property type="entry name" value="Aldolase_TIM"/>
</dbReference>
<protein>
    <recommendedName>
        <fullName evidence="8">Phospho-2-dehydro-3-deoxyheptonate aldolase</fullName>
        <ecNumber evidence="8">2.5.1.54</ecNumber>
    </recommendedName>
</protein>
<accession>A0A2S4K1P7</accession>
<feature type="compositionally biased region" description="Basic and acidic residues" evidence="9">
    <location>
        <begin position="347"/>
        <end position="360"/>
    </location>
</feature>
<keyword evidence="5 8" id="KW-0808">Transferase</keyword>
<comment type="pathway">
    <text evidence="2 8">Metabolic intermediate biosynthesis; chorismate biosynthesis; chorismate from D-erythrose 4-phosphate and phosphoenolpyruvate: step 1/7.</text>
</comment>
<dbReference type="PANTHER" id="PTHR21225:SF12">
    <property type="entry name" value="PHOSPHO-2-DEHYDRO-3-DEOXYHEPTONATE ALDOLASE, TYROSINE-INHIBITED"/>
    <property type="match status" value="1"/>
</dbReference>
<dbReference type="Pfam" id="PF00793">
    <property type="entry name" value="DAHP_synth_1"/>
    <property type="match status" value="1"/>
</dbReference>
<keyword evidence="4 8" id="KW-0028">Amino-acid biosynthesis</keyword>
<evidence type="ECO:0000256" key="3">
    <source>
        <dbReference type="ARBA" id="ARBA00007985"/>
    </source>
</evidence>
<evidence type="ECO:0000256" key="5">
    <source>
        <dbReference type="ARBA" id="ARBA00022679"/>
    </source>
</evidence>
<dbReference type="GO" id="GO:0042802">
    <property type="term" value="F:identical protein binding"/>
    <property type="evidence" value="ECO:0007669"/>
    <property type="project" value="UniProtKB-ARBA"/>
</dbReference>
<dbReference type="OrthoDB" id="9807331at2"/>
<feature type="compositionally biased region" description="Basic and acidic residues" evidence="9">
    <location>
        <begin position="383"/>
        <end position="392"/>
    </location>
</feature>
<dbReference type="NCBIfam" id="NF009395">
    <property type="entry name" value="PRK12755.1"/>
    <property type="match status" value="1"/>
</dbReference>
<dbReference type="PIRSF" id="PIRSF001361">
    <property type="entry name" value="DAHP_synthase"/>
    <property type="match status" value="1"/>
</dbReference>
<feature type="domain" description="DAHP synthetase I/KDSA" evidence="10">
    <location>
        <begin position="44"/>
        <end position="336"/>
    </location>
</feature>
<sequence>MPKISDIHVTAESPLLAPAELKRRLPISDACAETVLESRREITDILEGRDSRMIAVVGPCSIHDNRGAIDYARKIRELQGELSDVLLLVMRVYFEKPRTALGWRGLILDPNLDGSYDIDQGLHKAREILLAVTSMGVPAGSEMLDPIVPQYIDDLVSWASIGARTIESQTHREMASGLSMPVGFKNGTDGSIETALNAMISSLRPHSFIGIDQEGHTAVIHTTGNQAVHVILRGGRGGPNYRSWDIVRVEELLRCMDLPLNILVDCSHGNSEKDPRRQGKVLEAVLDQRLGGGRSITGFMLESNLVAGRQDLAGDPSLLTYGQSITDACIGWDETVGLLREAARRLRSDRGSGGGAKDDAVSAPAVTRGAVRAVKNDTASNDGVKKGTGDSA</sequence>
<dbReference type="GO" id="GO:0003849">
    <property type="term" value="F:3-deoxy-7-phosphoheptulonate synthase activity"/>
    <property type="evidence" value="ECO:0007669"/>
    <property type="project" value="UniProtKB-EC"/>
</dbReference>
<evidence type="ECO:0000259" key="10">
    <source>
        <dbReference type="Pfam" id="PF00793"/>
    </source>
</evidence>
<comment type="caution">
    <text evidence="11">The sequence shown here is derived from an EMBL/GenBank/DDBJ whole genome shotgun (WGS) entry which is preliminary data.</text>
</comment>
<evidence type="ECO:0000256" key="4">
    <source>
        <dbReference type="ARBA" id="ARBA00022605"/>
    </source>
</evidence>
<evidence type="ECO:0000256" key="7">
    <source>
        <dbReference type="ARBA" id="ARBA00047508"/>
    </source>
</evidence>
<keyword evidence="6 8" id="KW-0057">Aromatic amino acid biosynthesis</keyword>
<dbReference type="InterPro" id="IPR006218">
    <property type="entry name" value="DAHP1/KDSA"/>
</dbReference>